<dbReference type="EMBL" id="MHIS01000005">
    <property type="protein sequence ID" value="OGY56877.1"/>
    <property type="molecule type" value="Genomic_DNA"/>
</dbReference>
<keyword evidence="3" id="KW-0324">Glycolysis</keyword>
<accession>A0A1G1YZP1</accession>
<dbReference type="GO" id="GO:0046166">
    <property type="term" value="P:glyceraldehyde-3-phosphate biosynthetic process"/>
    <property type="evidence" value="ECO:0007669"/>
    <property type="project" value="TreeGrafter"/>
</dbReference>
<dbReference type="SUPFAM" id="SSF51351">
    <property type="entry name" value="Triosephosphate isomerase (TIM)"/>
    <property type="match status" value="1"/>
</dbReference>
<dbReference type="UniPathway" id="UPA00138"/>
<evidence type="ECO:0000313" key="4">
    <source>
        <dbReference type="EMBL" id="OGY56877.1"/>
    </source>
</evidence>
<dbReference type="EC" id="5.3.1.1" evidence="3"/>
<gene>
    <name evidence="4" type="ORF">A2119_00675</name>
</gene>
<dbReference type="PANTHER" id="PTHR21139">
    <property type="entry name" value="TRIOSEPHOSPHATE ISOMERASE"/>
    <property type="match status" value="1"/>
</dbReference>
<proteinExistence type="inferred from homology"/>
<dbReference type="Pfam" id="PF00121">
    <property type="entry name" value="TIM"/>
    <property type="match status" value="1"/>
</dbReference>
<dbReference type="InterPro" id="IPR000652">
    <property type="entry name" value="Triosephosphate_isomerase"/>
</dbReference>
<keyword evidence="3" id="KW-0312">Gluconeogenesis</keyword>
<dbReference type="PANTHER" id="PTHR21139:SF42">
    <property type="entry name" value="TRIOSEPHOSPHATE ISOMERASE"/>
    <property type="match status" value="1"/>
</dbReference>
<dbReference type="Gene3D" id="3.20.20.70">
    <property type="entry name" value="Aldolase class I"/>
    <property type="match status" value="1"/>
</dbReference>
<comment type="catalytic activity">
    <reaction evidence="3">
        <text>D-glyceraldehyde 3-phosphate = dihydroxyacetone phosphate</text>
        <dbReference type="Rhea" id="RHEA:18585"/>
        <dbReference type="ChEBI" id="CHEBI:57642"/>
        <dbReference type="ChEBI" id="CHEBI:59776"/>
        <dbReference type="EC" id="5.3.1.1"/>
    </reaction>
</comment>
<dbReference type="InterPro" id="IPR035990">
    <property type="entry name" value="TIM_sf"/>
</dbReference>
<dbReference type="Proteomes" id="UP000178179">
    <property type="component" value="Unassembled WGS sequence"/>
</dbReference>
<evidence type="ECO:0000256" key="3">
    <source>
        <dbReference type="RuleBase" id="RU363013"/>
    </source>
</evidence>
<dbReference type="UniPathway" id="UPA00109">
    <property type="reaction ID" value="UER00189"/>
</dbReference>
<evidence type="ECO:0000313" key="5">
    <source>
        <dbReference type="Proteomes" id="UP000178179"/>
    </source>
</evidence>
<comment type="subunit">
    <text evidence="3">Homodimer.</text>
</comment>
<name>A0A1G1YZP1_9BACT</name>
<comment type="subcellular location">
    <subcellularLocation>
        <location evidence="3">Cytoplasm</location>
    </subcellularLocation>
</comment>
<evidence type="ECO:0000256" key="1">
    <source>
        <dbReference type="ARBA" id="ARBA00007422"/>
    </source>
</evidence>
<organism evidence="4 5">
    <name type="scientific">Candidatus Colwellbacteria bacterium GWA2_46_10</name>
    <dbReference type="NCBI Taxonomy" id="1797684"/>
    <lineage>
        <taxon>Bacteria</taxon>
        <taxon>Candidatus Colwelliibacteriota</taxon>
    </lineage>
</organism>
<reference evidence="4 5" key="1">
    <citation type="journal article" date="2016" name="Nat. Commun.">
        <title>Thousands of microbial genomes shed light on interconnected biogeochemical processes in an aquifer system.</title>
        <authorList>
            <person name="Anantharaman K."/>
            <person name="Brown C.T."/>
            <person name="Hug L.A."/>
            <person name="Sharon I."/>
            <person name="Castelle C.J."/>
            <person name="Probst A.J."/>
            <person name="Thomas B.C."/>
            <person name="Singh A."/>
            <person name="Wilkins M.J."/>
            <person name="Karaoz U."/>
            <person name="Brodie E.L."/>
            <person name="Williams K.H."/>
            <person name="Hubbard S.S."/>
            <person name="Banfield J.F."/>
        </authorList>
    </citation>
    <scope>NUCLEOTIDE SEQUENCE [LARGE SCALE GENOMIC DNA]</scope>
</reference>
<comment type="pathway">
    <text evidence="3">Carbohydrate degradation; glycolysis; D-glyceraldehyde 3-phosphate from glycerone phosphate: step 1/1.</text>
</comment>
<dbReference type="GO" id="GO:0006096">
    <property type="term" value="P:glycolytic process"/>
    <property type="evidence" value="ECO:0007669"/>
    <property type="project" value="UniProtKB-UniPathway"/>
</dbReference>
<comment type="caution">
    <text evidence="4">The sequence shown here is derived from an EMBL/GenBank/DDBJ whole genome shotgun (WGS) entry which is preliminary data.</text>
</comment>
<dbReference type="InterPro" id="IPR013785">
    <property type="entry name" value="Aldolase_TIM"/>
</dbReference>
<dbReference type="GO" id="GO:0019563">
    <property type="term" value="P:glycerol catabolic process"/>
    <property type="evidence" value="ECO:0007669"/>
    <property type="project" value="TreeGrafter"/>
</dbReference>
<sequence>MKKLVIGNWKLNPATAIEAVRLAKATDVEGAVLCPPDIFLMQVGETIKKASLGAQDLFWKDAAAVTGEASAVQLKQIGVLYVIVGHSSRREELKETDELVNLKVKAALAAKLKVILCVGEDLDIHKQGEVKTRAFVLEQLKRDLDGVSGGENLIVAYEPVWSISTSNTNLVDTPEEASIMIRYIKDESSKMGFDKVPVLYGGSVDSKRAKDFLSRGIIDGVLVGKASLNAEKFKQIISLV</sequence>
<dbReference type="GO" id="GO:0004807">
    <property type="term" value="F:triose-phosphate isomerase activity"/>
    <property type="evidence" value="ECO:0007669"/>
    <property type="project" value="UniProtKB-EC"/>
</dbReference>
<comment type="pathway">
    <text evidence="3">Carbohydrate biosynthesis; gluconeogenesis.</text>
</comment>
<keyword evidence="2 3" id="KW-0413">Isomerase</keyword>
<dbReference type="CDD" id="cd00311">
    <property type="entry name" value="TIM"/>
    <property type="match status" value="1"/>
</dbReference>
<dbReference type="GO" id="GO:0005829">
    <property type="term" value="C:cytosol"/>
    <property type="evidence" value="ECO:0007669"/>
    <property type="project" value="TreeGrafter"/>
</dbReference>
<dbReference type="PROSITE" id="PS51440">
    <property type="entry name" value="TIM_2"/>
    <property type="match status" value="1"/>
</dbReference>
<comment type="similarity">
    <text evidence="1 3">Belongs to the triosephosphate isomerase family.</text>
</comment>
<dbReference type="AlphaFoldDB" id="A0A1G1YZP1"/>
<evidence type="ECO:0000256" key="2">
    <source>
        <dbReference type="ARBA" id="ARBA00023235"/>
    </source>
</evidence>
<protein>
    <recommendedName>
        <fullName evidence="3">Triosephosphate isomerase</fullName>
        <ecNumber evidence="3">5.3.1.1</ecNumber>
    </recommendedName>
</protein>
<dbReference type="GO" id="GO:0006094">
    <property type="term" value="P:gluconeogenesis"/>
    <property type="evidence" value="ECO:0007669"/>
    <property type="project" value="UniProtKB-UniPathway"/>
</dbReference>
<keyword evidence="3" id="KW-0963">Cytoplasm</keyword>